<name>A0A412FBY3_9BACE</name>
<gene>
    <name evidence="1" type="ORF">DWY26_22620</name>
</gene>
<dbReference type="Proteomes" id="UP000284205">
    <property type="component" value="Unassembled WGS sequence"/>
</dbReference>
<dbReference type="AlphaFoldDB" id="A0A412FBY3"/>
<proteinExistence type="predicted"/>
<dbReference type="EMBL" id="QRUO01000045">
    <property type="protein sequence ID" value="RGR64953.1"/>
    <property type="molecule type" value="Genomic_DNA"/>
</dbReference>
<reference evidence="1 2" key="1">
    <citation type="submission" date="2018-08" db="EMBL/GenBank/DDBJ databases">
        <title>A genome reference for cultivated species of the human gut microbiota.</title>
        <authorList>
            <person name="Zou Y."/>
            <person name="Xue W."/>
            <person name="Luo G."/>
        </authorList>
    </citation>
    <scope>NUCLEOTIDE SEQUENCE [LARGE SCALE GENOMIC DNA]</scope>
    <source>
        <strain evidence="1 2">AF24-29LB</strain>
    </source>
</reference>
<protein>
    <submittedName>
        <fullName evidence="1">Uncharacterized protein</fullName>
    </submittedName>
</protein>
<organism evidence="1 2">
    <name type="scientific">Bacteroides caccae</name>
    <dbReference type="NCBI Taxonomy" id="47678"/>
    <lineage>
        <taxon>Bacteria</taxon>
        <taxon>Pseudomonadati</taxon>
        <taxon>Bacteroidota</taxon>
        <taxon>Bacteroidia</taxon>
        <taxon>Bacteroidales</taxon>
        <taxon>Bacteroidaceae</taxon>
        <taxon>Bacteroides</taxon>
    </lineage>
</organism>
<sequence>MNPCNIILFFVELMNKDITMLTINNIHSQQNLNNRKEKLREEQHPIVDFSFGEWFVEKMLSKYLSVNKCVI</sequence>
<accession>A0A412FBY3</accession>
<evidence type="ECO:0000313" key="1">
    <source>
        <dbReference type="EMBL" id="RGR64953.1"/>
    </source>
</evidence>
<comment type="caution">
    <text evidence="1">The sequence shown here is derived from an EMBL/GenBank/DDBJ whole genome shotgun (WGS) entry which is preliminary data.</text>
</comment>
<evidence type="ECO:0000313" key="2">
    <source>
        <dbReference type="Proteomes" id="UP000284205"/>
    </source>
</evidence>